<dbReference type="SUPFAM" id="SSF48498">
    <property type="entry name" value="Tetracyclin repressor-like, C-terminal domain"/>
    <property type="match status" value="1"/>
</dbReference>
<protein>
    <submittedName>
        <fullName evidence="4">TetR family transcriptional regulator</fullName>
    </submittedName>
</protein>
<dbReference type="InterPro" id="IPR001647">
    <property type="entry name" value="HTH_TetR"/>
</dbReference>
<dbReference type="InterPro" id="IPR050109">
    <property type="entry name" value="HTH-type_TetR-like_transc_reg"/>
</dbReference>
<dbReference type="PANTHER" id="PTHR30055">
    <property type="entry name" value="HTH-TYPE TRANSCRIPTIONAL REGULATOR RUTR"/>
    <property type="match status" value="1"/>
</dbReference>
<keyword evidence="1 2" id="KW-0238">DNA-binding</keyword>
<dbReference type="EMBL" id="BMMK01000029">
    <property type="protein sequence ID" value="GGM72992.1"/>
    <property type="molecule type" value="Genomic_DNA"/>
</dbReference>
<dbReference type="InterPro" id="IPR041583">
    <property type="entry name" value="TetR_C_31"/>
</dbReference>
<dbReference type="Gene3D" id="1.10.357.10">
    <property type="entry name" value="Tetracycline Repressor, domain 2"/>
    <property type="match status" value="1"/>
</dbReference>
<dbReference type="PRINTS" id="PR00455">
    <property type="entry name" value="HTHTETR"/>
</dbReference>
<dbReference type="RefSeq" id="WP_189060816.1">
    <property type="nucleotide sequence ID" value="NZ_BMMK01000029.1"/>
</dbReference>
<sequence>MGNREDLLAGAKRCLYEKGYGRTTARDIATAAGTSLAAIGYHFGSTRALLNAAMVEAFDDWGEELEGILPPAEGDLATSLETTWTRMTESLTRHRALWVASFEAFIHSEDAPELREQLATGYELVRRGMAAALRGVTEDEVDEGAMLTVGSAQLALLVGLMVQWLIDPGRAPSGRDLVQGLRELAARLEGGAGEPTK</sequence>
<proteinExistence type="predicted"/>
<feature type="domain" description="HTH tetR-type" evidence="3">
    <location>
        <begin position="1"/>
        <end position="61"/>
    </location>
</feature>
<evidence type="ECO:0000256" key="1">
    <source>
        <dbReference type="ARBA" id="ARBA00023125"/>
    </source>
</evidence>
<reference evidence="4" key="2">
    <citation type="submission" date="2020-09" db="EMBL/GenBank/DDBJ databases">
        <authorList>
            <person name="Sun Q."/>
            <person name="Zhou Y."/>
        </authorList>
    </citation>
    <scope>NUCLEOTIDE SEQUENCE</scope>
    <source>
        <strain evidence="4">CGMCC 4.5737</strain>
    </source>
</reference>
<dbReference type="PANTHER" id="PTHR30055:SF219">
    <property type="entry name" value="TRANSCRIPTIONAL REGULATORY PROTEIN"/>
    <property type="match status" value="1"/>
</dbReference>
<evidence type="ECO:0000313" key="5">
    <source>
        <dbReference type="Proteomes" id="UP000637578"/>
    </source>
</evidence>
<dbReference type="PROSITE" id="PS50977">
    <property type="entry name" value="HTH_TETR_2"/>
    <property type="match status" value="1"/>
</dbReference>
<dbReference type="Proteomes" id="UP000637578">
    <property type="component" value="Unassembled WGS sequence"/>
</dbReference>
<dbReference type="AlphaFoldDB" id="A0A8J3CIT1"/>
<dbReference type="Pfam" id="PF17940">
    <property type="entry name" value="TetR_C_31"/>
    <property type="match status" value="1"/>
</dbReference>
<organism evidence="4 5">
    <name type="scientific">Longimycelium tulufanense</name>
    <dbReference type="NCBI Taxonomy" id="907463"/>
    <lineage>
        <taxon>Bacteria</taxon>
        <taxon>Bacillati</taxon>
        <taxon>Actinomycetota</taxon>
        <taxon>Actinomycetes</taxon>
        <taxon>Pseudonocardiales</taxon>
        <taxon>Pseudonocardiaceae</taxon>
        <taxon>Longimycelium</taxon>
    </lineage>
</organism>
<gene>
    <name evidence="4" type="primary">acrR</name>
    <name evidence="4" type="ORF">GCM10012275_49560</name>
</gene>
<evidence type="ECO:0000259" key="3">
    <source>
        <dbReference type="PROSITE" id="PS50977"/>
    </source>
</evidence>
<evidence type="ECO:0000313" key="4">
    <source>
        <dbReference type="EMBL" id="GGM72992.1"/>
    </source>
</evidence>
<dbReference type="InterPro" id="IPR036271">
    <property type="entry name" value="Tet_transcr_reg_TetR-rel_C_sf"/>
</dbReference>
<accession>A0A8J3CIT1</accession>
<dbReference type="GO" id="GO:0003700">
    <property type="term" value="F:DNA-binding transcription factor activity"/>
    <property type="evidence" value="ECO:0007669"/>
    <property type="project" value="TreeGrafter"/>
</dbReference>
<evidence type="ECO:0000256" key="2">
    <source>
        <dbReference type="PROSITE-ProRule" id="PRU00335"/>
    </source>
</evidence>
<dbReference type="Pfam" id="PF00440">
    <property type="entry name" value="TetR_N"/>
    <property type="match status" value="1"/>
</dbReference>
<reference evidence="4" key="1">
    <citation type="journal article" date="2014" name="Int. J. Syst. Evol. Microbiol.">
        <title>Complete genome sequence of Corynebacterium casei LMG S-19264T (=DSM 44701T), isolated from a smear-ripened cheese.</title>
        <authorList>
            <consortium name="US DOE Joint Genome Institute (JGI-PGF)"/>
            <person name="Walter F."/>
            <person name="Albersmeier A."/>
            <person name="Kalinowski J."/>
            <person name="Ruckert C."/>
        </authorList>
    </citation>
    <scope>NUCLEOTIDE SEQUENCE</scope>
    <source>
        <strain evidence="4">CGMCC 4.5737</strain>
    </source>
</reference>
<name>A0A8J3CIT1_9PSEU</name>
<feature type="DNA-binding region" description="H-T-H motif" evidence="2">
    <location>
        <begin position="24"/>
        <end position="43"/>
    </location>
</feature>
<keyword evidence="5" id="KW-1185">Reference proteome</keyword>
<dbReference type="GO" id="GO:0000976">
    <property type="term" value="F:transcription cis-regulatory region binding"/>
    <property type="evidence" value="ECO:0007669"/>
    <property type="project" value="TreeGrafter"/>
</dbReference>
<dbReference type="SUPFAM" id="SSF46689">
    <property type="entry name" value="Homeodomain-like"/>
    <property type="match status" value="1"/>
</dbReference>
<dbReference type="InterPro" id="IPR009057">
    <property type="entry name" value="Homeodomain-like_sf"/>
</dbReference>
<comment type="caution">
    <text evidence="4">The sequence shown here is derived from an EMBL/GenBank/DDBJ whole genome shotgun (WGS) entry which is preliminary data.</text>
</comment>